<comment type="function">
    <text evidence="5">The purine nucleoside phosphorylases catalyze the phosphorolytic breakdown of the N-glycosidic bond in the beta-(deoxy)ribonucleoside molecules, with the formation of the corresponding free purine bases and pentose-1-phosphate.</text>
</comment>
<dbReference type="InterPro" id="IPR011268">
    <property type="entry name" value="Purine_phosphorylase"/>
</dbReference>
<dbReference type="NCBIfam" id="NF006054">
    <property type="entry name" value="PRK08202.1"/>
    <property type="match status" value="1"/>
</dbReference>
<dbReference type="NCBIfam" id="TIGR01700">
    <property type="entry name" value="PNPH"/>
    <property type="match status" value="1"/>
</dbReference>
<feature type="domain" description="Nucleoside phosphorylase" evidence="7">
    <location>
        <begin position="32"/>
        <end position="278"/>
    </location>
</feature>
<evidence type="ECO:0000256" key="1">
    <source>
        <dbReference type="ARBA" id="ARBA00005058"/>
    </source>
</evidence>
<dbReference type="EC" id="2.4.2.1" evidence="5"/>
<dbReference type="AlphaFoldDB" id="A0AAU7CFR6"/>
<accession>A0AAU7CFR6</accession>
<comment type="similarity">
    <text evidence="2 5">Belongs to the PNP/MTAP phosphorylase family.</text>
</comment>
<dbReference type="PANTHER" id="PTHR11904">
    <property type="entry name" value="METHYLTHIOADENOSINE/PURINE NUCLEOSIDE PHOSPHORYLASE"/>
    <property type="match status" value="1"/>
</dbReference>
<keyword evidence="3 5" id="KW-0328">Glycosyltransferase</keyword>
<evidence type="ECO:0000256" key="3">
    <source>
        <dbReference type="ARBA" id="ARBA00022676"/>
    </source>
</evidence>
<evidence type="ECO:0000256" key="6">
    <source>
        <dbReference type="PIRSR" id="PIRSR000477-2"/>
    </source>
</evidence>
<protein>
    <recommendedName>
        <fullName evidence="5">Purine nucleoside phosphorylase</fullName>
        <ecNumber evidence="5">2.4.2.1</ecNumber>
    </recommendedName>
    <alternativeName>
        <fullName evidence="5">Inosine-guanosine phosphorylase</fullName>
    </alternativeName>
</protein>
<dbReference type="InterPro" id="IPR011270">
    <property type="entry name" value="Pur_Nuc_Pase_Ino/Guo-sp"/>
</dbReference>
<feature type="binding site" evidence="6">
    <location>
        <begin position="90"/>
        <end position="92"/>
    </location>
    <ligand>
        <name>phosphate</name>
        <dbReference type="ChEBI" id="CHEBI:43474"/>
    </ligand>
</feature>
<proteinExistence type="inferred from homology"/>
<dbReference type="EMBL" id="CP155447">
    <property type="protein sequence ID" value="XBH04086.1"/>
    <property type="molecule type" value="Genomic_DNA"/>
</dbReference>
<dbReference type="SUPFAM" id="SSF53167">
    <property type="entry name" value="Purine and uridine phosphorylases"/>
    <property type="match status" value="1"/>
</dbReference>
<dbReference type="NCBIfam" id="TIGR01697">
    <property type="entry name" value="PNPH-PUNA-XAPA"/>
    <property type="match status" value="1"/>
</dbReference>
<dbReference type="GO" id="GO:0004731">
    <property type="term" value="F:purine-nucleoside phosphorylase activity"/>
    <property type="evidence" value="ECO:0007669"/>
    <property type="project" value="UniProtKB-EC"/>
</dbReference>
<evidence type="ECO:0000256" key="5">
    <source>
        <dbReference type="PIRNR" id="PIRNR000477"/>
    </source>
</evidence>
<feature type="binding site" evidence="6">
    <location>
        <position position="221"/>
    </location>
    <ligand>
        <name>phosphate</name>
        <dbReference type="ChEBI" id="CHEBI:43474"/>
    </ligand>
</feature>
<name>A0AAU7CFR6_9BACT</name>
<evidence type="ECO:0000313" key="8">
    <source>
        <dbReference type="EMBL" id="XBH04086.1"/>
    </source>
</evidence>
<keyword evidence="4 5" id="KW-0808">Transferase</keyword>
<reference evidence="8" key="1">
    <citation type="submission" date="2024-05" db="EMBL/GenBank/DDBJ databases">
        <title>Planctomycetes of the genus Singulisphaera possess chitinolytic capabilities.</title>
        <authorList>
            <person name="Ivanova A."/>
        </authorList>
    </citation>
    <scope>NUCLEOTIDE SEQUENCE</scope>
    <source>
        <strain evidence="8">Ch08T</strain>
    </source>
</reference>
<dbReference type="PANTHER" id="PTHR11904:SF9">
    <property type="entry name" value="PURINE NUCLEOSIDE PHOSPHORYLASE-RELATED"/>
    <property type="match status" value="1"/>
</dbReference>
<dbReference type="InterPro" id="IPR000845">
    <property type="entry name" value="Nucleoside_phosphorylase_d"/>
</dbReference>
<dbReference type="Pfam" id="PF01048">
    <property type="entry name" value="PNP_UDP_1"/>
    <property type="match status" value="1"/>
</dbReference>
<feature type="binding site" evidence="6">
    <location>
        <position position="202"/>
    </location>
    <ligand>
        <name>a purine D-ribonucleoside</name>
        <dbReference type="ChEBI" id="CHEBI:142355"/>
    </ligand>
</feature>
<gene>
    <name evidence="8" type="ORF">V5E97_38170</name>
</gene>
<feature type="binding site" evidence="6">
    <location>
        <position position="122"/>
    </location>
    <ligand>
        <name>phosphate</name>
        <dbReference type="ChEBI" id="CHEBI:43474"/>
    </ligand>
</feature>
<sequence length="286" mass="29996">MRAVDSMMPEEIEDHAGESAREILKTIAEPARVAVVLGSGLGGLADRLADRVVLPYAMIPHFPRPTVEGHKGLLVSGSVGGVPVLVLQGRFHYYEGYGLDEVTFPVRVLQRLGVRTLILTAATGGIALSLRAGSIVCLEDHLNLIGANPLRGPNDRRLGERFPDMSEVYSSRLRTIAFEEAGKLGLDLASGVYACLPGPSYETPAEIRMLRTLGADVVGMSTVPEAIVARHGGLEVLALAVVTNAAAGVSGGLISHAEVVEAGQAATPLVGALIEGVVQRLEAGAW</sequence>
<comment type="pathway">
    <text evidence="1 5">Purine metabolism; purine nucleoside salvage.</text>
</comment>
<feature type="binding site" evidence="6">
    <location>
        <position position="244"/>
    </location>
    <ligand>
        <name>a purine D-ribonucleoside</name>
        <dbReference type="ChEBI" id="CHEBI:142355"/>
    </ligand>
</feature>
<feature type="binding site" evidence="6">
    <location>
        <position position="39"/>
    </location>
    <ligand>
        <name>phosphate</name>
        <dbReference type="ChEBI" id="CHEBI:43474"/>
    </ligand>
</feature>
<dbReference type="CDD" id="cd09009">
    <property type="entry name" value="PNP-EcPNPII_like"/>
    <property type="match status" value="1"/>
</dbReference>
<dbReference type="PIRSF" id="PIRSF000477">
    <property type="entry name" value="PurNPase"/>
    <property type="match status" value="1"/>
</dbReference>
<dbReference type="GO" id="GO:0005737">
    <property type="term" value="C:cytoplasm"/>
    <property type="evidence" value="ECO:0007669"/>
    <property type="project" value="TreeGrafter"/>
</dbReference>
<dbReference type="Gene3D" id="3.40.50.1580">
    <property type="entry name" value="Nucleoside phosphorylase domain"/>
    <property type="match status" value="1"/>
</dbReference>
<feature type="binding site" evidence="6">
    <location>
        <position position="70"/>
    </location>
    <ligand>
        <name>phosphate</name>
        <dbReference type="ChEBI" id="CHEBI:43474"/>
    </ligand>
</feature>
<evidence type="ECO:0000259" key="7">
    <source>
        <dbReference type="Pfam" id="PF01048"/>
    </source>
</evidence>
<organism evidence="8">
    <name type="scientific">Singulisphaera sp. Ch08</name>
    <dbReference type="NCBI Taxonomy" id="3120278"/>
    <lineage>
        <taxon>Bacteria</taxon>
        <taxon>Pseudomonadati</taxon>
        <taxon>Planctomycetota</taxon>
        <taxon>Planctomycetia</taxon>
        <taxon>Isosphaerales</taxon>
        <taxon>Isosphaeraceae</taxon>
        <taxon>Singulisphaera</taxon>
    </lineage>
</organism>
<dbReference type="GO" id="GO:0009116">
    <property type="term" value="P:nucleoside metabolic process"/>
    <property type="evidence" value="ECO:0007669"/>
    <property type="project" value="InterPro"/>
</dbReference>
<evidence type="ECO:0000256" key="2">
    <source>
        <dbReference type="ARBA" id="ARBA00006751"/>
    </source>
</evidence>
<dbReference type="InterPro" id="IPR035994">
    <property type="entry name" value="Nucleoside_phosphorylase_sf"/>
</dbReference>
<evidence type="ECO:0000256" key="4">
    <source>
        <dbReference type="ARBA" id="ARBA00022679"/>
    </source>
</evidence>